<organism evidence="3 4">
    <name type="scientific">Paraconexibacter antarcticus</name>
    <dbReference type="NCBI Taxonomy" id="2949664"/>
    <lineage>
        <taxon>Bacteria</taxon>
        <taxon>Bacillati</taxon>
        <taxon>Actinomycetota</taxon>
        <taxon>Thermoleophilia</taxon>
        <taxon>Solirubrobacterales</taxon>
        <taxon>Paraconexibacteraceae</taxon>
        <taxon>Paraconexibacter</taxon>
    </lineage>
</organism>
<dbReference type="InterPro" id="IPR034733">
    <property type="entry name" value="AcCoA_carboxyl_beta"/>
</dbReference>
<evidence type="ECO:0000259" key="1">
    <source>
        <dbReference type="PROSITE" id="PS50980"/>
    </source>
</evidence>
<dbReference type="PROSITE" id="PS50980">
    <property type="entry name" value="COA_CT_NTER"/>
    <property type="match status" value="1"/>
</dbReference>
<feature type="domain" description="CoA carboxyltransferase C-terminal" evidence="2">
    <location>
        <begin position="249"/>
        <end position="511"/>
    </location>
</feature>
<dbReference type="PANTHER" id="PTHR22855">
    <property type="entry name" value="ACETYL, PROPIONYL, PYRUVATE, AND GLUTACONYL CARBOXYLASE-RELATED"/>
    <property type="match status" value="1"/>
</dbReference>
<dbReference type="InterPro" id="IPR011762">
    <property type="entry name" value="COA_CT_N"/>
</dbReference>
<reference evidence="3 4" key="1">
    <citation type="submission" date="2022-06" db="EMBL/GenBank/DDBJ databases">
        <title>Paraconexibacter antarcticus.</title>
        <authorList>
            <person name="Kim C.S."/>
        </authorList>
    </citation>
    <scope>NUCLEOTIDE SEQUENCE [LARGE SCALE GENOMIC DNA]</scope>
    <source>
        <strain evidence="3 4">02-257</strain>
    </source>
</reference>
<evidence type="ECO:0000313" key="4">
    <source>
        <dbReference type="Proteomes" id="UP001056035"/>
    </source>
</evidence>
<gene>
    <name evidence="3" type="ORF">NBH00_18265</name>
</gene>
<dbReference type="SUPFAM" id="SSF52096">
    <property type="entry name" value="ClpP/crotonase"/>
    <property type="match status" value="2"/>
</dbReference>
<dbReference type="Pfam" id="PF01039">
    <property type="entry name" value="Carboxyl_trans"/>
    <property type="match status" value="1"/>
</dbReference>
<evidence type="ECO:0000313" key="3">
    <source>
        <dbReference type="EMBL" id="UTI63292.1"/>
    </source>
</evidence>
<proteinExistence type="predicted"/>
<dbReference type="EMBL" id="CP098502">
    <property type="protein sequence ID" value="UTI63292.1"/>
    <property type="molecule type" value="Genomic_DNA"/>
</dbReference>
<dbReference type="Gene3D" id="3.90.226.10">
    <property type="entry name" value="2-enoyl-CoA Hydratase, Chain A, domain 1"/>
    <property type="match status" value="2"/>
</dbReference>
<feature type="domain" description="CoA carboxyltransferase N-terminal" evidence="1">
    <location>
        <begin position="1"/>
        <end position="252"/>
    </location>
</feature>
<dbReference type="RefSeq" id="WP_254570020.1">
    <property type="nucleotide sequence ID" value="NZ_CP098502.1"/>
</dbReference>
<dbReference type="Proteomes" id="UP001056035">
    <property type="component" value="Chromosome"/>
</dbReference>
<protein>
    <submittedName>
        <fullName evidence="3">Acyl-CoA carboxylase subunit beta</fullName>
    </submittedName>
</protein>
<sequence>MLERLAELDAAHAGVRAGGGERYVARHVERGKLVVRDRLELLLDPDSPFLELSPLAGWGTEFPVGGNVVTGIGYVEDVECAVIAHDATIRGGSLNPVSFKKLMRTMVIARENHLPLINLVESGGGDLPSQLDVAIPGGAMYRDLAKLSRASIPTIALVFGNATAGGAYFPGMCDYTVFVKGQAKVFLGGPPLVKMATGEISDDESLGGADMHSRVSGLADYMASDEVDCLRLGRQIVRNLNRQKQGPGPVESPDPPLHDPQELLGIAPADLTVPFDPREVLARMVDGSRFDEFKPRYGANLVTGWASIHGFRVGVLANHRGILFSEEARKATQFIQLANQIDVPLIFLQNTTGFMVGKEYEQGGIIKDGAKMIHTVSNSTVPHITVVLGAAYGAGVYAMSGRAFNPRFMFSWPNAKSAVMGPAQLAGVLSIVARAGAEARGIPFDAEEDRRQAAAVEEQIESESLAPIMSGRLYDDAVIDPRDTRTVLGLALSVCHSAPVEGAAGFGVFRP</sequence>
<name>A0ABY5DQD6_9ACTN</name>
<dbReference type="InterPro" id="IPR045190">
    <property type="entry name" value="MCCB/AccD1-like"/>
</dbReference>
<dbReference type="InterPro" id="IPR011763">
    <property type="entry name" value="COA_CT_C"/>
</dbReference>
<dbReference type="PANTHER" id="PTHR22855:SF46">
    <property type="entry name" value="METHYLCROTONOYL-COA CARBOXYLASE"/>
    <property type="match status" value="1"/>
</dbReference>
<evidence type="ECO:0000259" key="2">
    <source>
        <dbReference type="PROSITE" id="PS50989"/>
    </source>
</evidence>
<dbReference type="InterPro" id="IPR029045">
    <property type="entry name" value="ClpP/crotonase-like_dom_sf"/>
</dbReference>
<keyword evidence="4" id="KW-1185">Reference proteome</keyword>
<dbReference type="PROSITE" id="PS50989">
    <property type="entry name" value="COA_CT_CTER"/>
    <property type="match status" value="1"/>
</dbReference>
<accession>A0ABY5DQD6</accession>